<sequence>MNYKKSILLIVASIVLATAFSQKVYLIPALHNLHKTNQQYTYDHLKAIVQKIKPDVIAVEMRREDVASDTSYLKKNYPYEMWMMRYWFPKTTIEGFDWLGADLEGKTIPDRYWENQSQIKALQRKLNADSIYTRKLKACDVYTNERMKTLQSSSLKGILQSNESIFIKEYYNCLNLQLQNSDYEELPKFYDLRNQKMQERLSELVNRYAGQTIVVITGADHYPYLFEYLRKQKVSVLQPV</sequence>
<name>A0A9X2XZA4_9BACT</name>
<dbReference type="RefSeq" id="WP_279299093.1">
    <property type="nucleotide sequence ID" value="NZ_JAOTIF010000022.1"/>
</dbReference>
<protein>
    <submittedName>
        <fullName evidence="1">Uncharacterized protein</fullName>
    </submittedName>
</protein>
<dbReference type="EMBL" id="JAOTIF010000022">
    <property type="protein sequence ID" value="MCU7551656.1"/>
    <property type="molecule type" value="Genomic_DNA"/>
</dbReference>
<reference evidence="1" key="2">
    <citation type="submission" date="2023-04" db="EMBL/GenBank/DDBJ databases">
        <title>Paracnuella aquatica gen. nov., sp. nov., a member of the family Chitinophagaceae isolated from a hot spring.</title>
        <authorList>
            <person name="Wang C."/>
        </authorList>
    </citation>
    <scope>NUCLEOTIDE SEQUENCE</scope>
    <source>
        <strain evidence="1">LB-8</strain>
    </source>
</reference>
<dbReference type="Proteomes" id="UP001155483">
    <property type="component" value="Unassembled WGS sequence"/>
</dbReference>
<reference evidence="1" key="1">
    <citation type="submission" date="2022-09" db="EMBL/GenBank/DDBJ databases">
        <authorList>
            <person name="Yuan C."/>
            <person name="Ke Z."/>
        </authorList>
    </citation>
    <scope>NUCLEOTIDE SEQUENCE</scope>
    <source>
        <strain evidence="1">LB-8</strain>
    </source>
</reference>
<keyword evidence="2" id="KW-1185">Reference proteome</keyword>
<organism evidence="1 2">
    <name type="scientific">Paraflavisolibacter caeni</name>
    <dbReference type="NCBI Taxonomy" id="2982496"/>
    <lineage>
        <taxon>Bacteria</taxon>
        <taxon>Pseudomonadati</taxon>
        <taxon>Bacteroidota</taxon>
        <taxon>Chitinophagia</taxon>
        <taxon>Chitinophagales</taxon>
        <taxon>Chitinophagaceae</taxon>
        <taxon>Paraflavisolibacter</taxon>
    </lineage>
</organism>
<evidence type="ECO:0000313" key="2">
    <source>
        <dbReference type="Proteomes" id="UP001155483"/>
    </source>
</evidence>
<gene>
    <name evidence="1" type="ORF">OCK74_21225</name>
</gene>
<proteinExistence type="predicted"/>
<dbReference type="AlphaFoldDB" id="A0A9X2XZA4"/>
<accession>A0A9X2XZA4</accession>
<evidence type="ECO:0000313" key="1">
    <source>
        <dbReference type="EMBL" id="MCU7551656.1"/>
    </source>
</evidence>
<comment type="caution">
    <text evidence="1">The sequence shown here is derived from an EMBL/GenBank/DDBJ whole genome shotgun (WGS) entry which is preliminary data.</text>
</comment>